<dbReference type="EMBL" id="PFNM01000005">
    <property type="protein sequence ID" value="PIZ45455.1"/>
    <property type="molecule type" value="Genomic_DNA"/>
</dbReference>
<protein>
    <submittedName>
        <fullName evidence="1">Uncharacterized protein</fullName>
    </submittedName>
</protein>
<comment type="caution">
    <text evidence="1">The sequence shown here is derived from an EMBL/GenBank/DDBJ whole genome shotgun (WGS) entry which is preliminary data.</text>
</comment>
<evidence type="ECO:0000313" key="2">
    <source>
        <dbReference type="Proteomes" id="UP000230553"/>
    </source>
</evidence>
<proteinExistence type="predicted"/>
<dbReference type="AlphaFoldDB" id="A0A2M7TH40"/>
<name>A0A2M7TH40_9BACT</name>
<gene>
    <name evidence="1" type="ORF">COY31_00335</name>
</gene>
<reference evidence="2" key="1">
    <citation type="submission" date="2017-09" db="EMBL/GenBank/DDBJ databases">
        <title>Depth-based differentiation of microbial function through sediment-hosted aquifers and enrichment of novel symbionts in the deep terrestrial subsurface.</title>
        <authorList>
            <person name="Probst A.J."/>
            <person name="Ladd B."/>
            <person name="Jarett J.K."/>
            <person name="Geller-Mcgrath D.E."/>
            <person name="Sieber C.M.K."/>
            <person name="Emerson J.B."/>
            <person name="Anantharaman K."/>
            <person name="Thomas B.C."/>
            <person name="Malmstrom R."/>
            <person name="Stieglmeier M."/>
            <person name="Klingl A."/>
            <person name="Woyke T."/>
            <person name="Ryan C.M."/>
            <person name="Banfield J.F."/>
        </authorList>
    </citation>
    <scope>NUCLEOTIDE SEQUENCE [LARGE SCALE GENOMIC DNA]</scope>
</reference>
<accession>A0A2M7TH40</accession>
<evidence type="ECO:0000313" key="1">
    <source>
        <dbReference type="EMBL" id="PIZ45455.1"/>
    </source>
</evidence>
<sequence length="203" mass="23167">MKIEAVKNVNITVLFTSPINHLLIDQKELLDLFKTGDEEKDKRTFIEAPGLKVVIFPNKKKEFVFEGTRILVNDKNEVLPKDSEVIDDFEKIIKSNMIEQYKIAAYGFNYDVVVASENNDFKISDFVGSKVAAIKGIKSAGVNILFEKDGATYVFEIKPIGSEQKFVAHFNAHFSTNKLPNTEELKEKINKEFLEFKDIIKKI</sequence>
<organism evidence="1 2">
    <name type="scientific">Candidatus Wolfebacteria bacterium CG_4_10_14_0_2_um_filter_39_18</name>
    <dbReference type="NCBI Taxonomy" id="1975061"/>
    <lineage>
        <taxon>Bacteria</taxon>
        <taxon>Candidatus Wolfeibacteriota</taxon>
    </lineage>
</organism>
<dbReference type="Proteomes" id="UP000230553">
    <property type="component" value="Unassembled WGS sequence"/>
</dbReference>